<evidence type="ECO:0000256" key="4">
    <source>
        <dbReference type="SAM" id="MobiDB-lite"/>
    </source>
</evidence>
<proteinExistence type="predicted"/>
<organism evidence="5 6">
    <name type="scientific">Actinobacillus porcinus</name>
    <dbReference type="NCBI Taxonomy" id="51048"/>
    <lineage>
        <taxon>Bacteria</taxon>
        <taxon>Pseudomonadati</taxon>
        <taxon>Pseudomonadota</taxon>
        <taxon>Gammaproteobacteria</taxon>
        <taxon>Pasteurellales</taxon>
        <taxon>Pasteurellaceae</taxon>
        <taxon>Actinobacillus</taxon>
    </lineage>
</organism>
<dbReference type="InterPro" id="IPR024079">
    <property type="entry name" value="MetalloPept_cat_dom_sf"/>
</dbReference>
<dbReference type="InterPro" id="IPR013783">
    <property type="entry name" value="Ig-like_fold"/>
</dbReference>
<feature type="compositionally biased region" description="Basic and acidic residues" evidence="4">
    <location>
        <begin position="127"/>
        <end position="273"/>
    </location>
</feature>
<dbReference type="EC" id="3.4.24.40" evidence="5"/>
<dbReference type="Gene3D" id="2.150.10.10">
    <property type="entry name" value="Serralysin-like metalloprotease, C-terminal"/>
    <property type="match status" value="1"/>
</dbReference>
<dbReference type="Proteomes" id="UP000308167">
    <property type="component" value="Unassembled WGS sequence"/>
</dbReference>
<dbReference type="Gene3D" id="3.40.390.10">
    <property type="entry name" value="Collagenase (Catalytic Domain)"/>
    <property type="match status" value="1"/>
</dbReference>
<sequence length="1997" mass="216180">MSKVILTIVKGNKTESIALQQGKTSIKKAEAAARYRIVDENGVLIDNVQVEQIGDNLVFSTPANEEPLFVLEEYNAYYSIEDLASVVENSVSVTGSVAASSLSAVQLTGISLGAVTAAVGATSLYQRNKDHNSPRAEQENTPSKPEEQPVEPENKPTKPENKPTEPENKPTEPESKPTEPENKPTEPENKPTEPENKPTEPENKPTEPENKPTEPENKPTEPENKPIEPENKPTEPENKPTEPENKPIEPENKPTEPENKPTEPENKPTEPENKPTVPENKPTEPETKPTEPENKPAEPENKPSEPETVIDKDPNAAWVVTPKEKTAVEAEIEPEPEAKNNTKPQPEPLPTLPELTKPAADKAPVVAIAWTNYVGGDDGVISQSEANDIIRLSGSYDVKGASTKPPMITVLADTIRPAQVDPVTKTWWVDINASALVAKGEGEKELRATITAFHDTKPLRGTAQAKLKYIVDTVAQEPEITFDKITGDNFLSFVEQKLEKTTISGSVKHAKDGDFVKLEIGQSVYYAEVKNGKFSKEVNTQNLIVHEKVTASIETQSISGSTAKGVAETYANVEETPLTIKMNPVTTDNILNIAESQQEITLSGSVTRADDGSVVELTIGDQTIKAQVINGEFEAKVSGELLAKNNTVRAVVKNTENMTALEVFQYETALDKPTITLRPITGDNMINAEEATKETTVIAGSVTGANDGDLVEVSCGCPYCAASNWNTIQTKVVNGSFKVEFATAVLTAGNHKVIRAKVIGTDKAGNHGEAETSQAYTVATSGSDANLTNLSAVGENNIFNKAFVEKTPSFTYTGTVWGRDILNSKEVVEKVEIKLNGKTYSTNLSLSSNVLRSFSTKLNTADFANTDEMYVVATIRNKETGKTHEVAEKVSYRYDTEANIAVSVNQVNEGKTISAERLNKNTLISGTLTYDEQDIHAKDIQVKVSLNGKEYDATVEGKKWSLNLPVNESTLIEGNNPLKVNVIAKDIAGNSATAESAVDFQVDLTPPMPIITLNPINENNLIAKTATNSVVLSGKVSGDFTAGEAILLQYNGKAQSVKIQDDGSFSLTISAAELAASNTLMVSAVYTTKDAVGNTGTAQSHLSYSVSQGNIGILLNDITADNHINVTEAKGHLVLSGKIFGADASTGTQVSLQINGKTHQVQVEPDLSFKLAIAATELIQTPNYTISATASTGSSRADTTKNFTVATEVAAQIDITEVGDFSLSIAEKSPIVRIWGEVEFDGVYAQGKNYNEVRQAIVTIGNQSFKVGVNNKTFFVDIAAEDLKGLNGQQVSVKFTPDPKVYELTKADGFYKTAYINAPEVTTKSVTFTSDYVKVENKDQYFVAYHEDMAVVRGVVSGTAKEGDIVTLNIGNKTLKTTVEADLSFSATVSKQTLSTAEQISATLETTDRAGKAIKVSDQENYTVAASVDGEKRIGLIPIANPIQDDHSKEGWTTPYFLKAVGSLNQNGYSAPLGGTQDKPYVIKYYFHGTEELEANKALPTDALVDEGLKDVFRNAYAILSSYTNIQFVESKISGDRDTFVHYSPMSNGSAAVARNGGHITWNAGSSWKDWGIDYLYYTALHEIEHTLGMVHTNAGDIPTFKENGYGNENTAEFSIISYNRYVNDNLYLSLRDLRPYDLAYLHYRFGVNPNARAGDDVYSFTNYNTYASDGGRYIWDGNGVDTFDASKEKQNVYVNLNPGSWSYVGDVQERNFLVKNIHSNTQDVHQYFDLPEKTIVETGNGQVNAALNIADVEYTSGQVYIGQGTQIENLIGSEFNDTLIGNAADNNIFGGAGNDHIEGGAGNDYLDGGLGEDKMIGGLGNDIYVVDNVKDIIIEAQNEGTDSVYSTVNYRLSENVENLTLIGNTAKEAYGNDLDNVLTANNIGNTLNGGAGNDRLIGGLGADTLIGGDGSDHFVFNTTLNGNVDIIKDFSAEDKIELSKTVFQALSDAESIARHIKYDNTNGQLSYDAKGNGDLIHFATLENHLSTLDHNNIVIV</sequence>
<dbReference type="InterPro" id="IPR049826">
    <property type="entry name" value="Ig-like_ice"/>
</dbReference>
<protein>
    <submittedName>
        <fullName evidence="5">RTX-III toxin determinant A from serotype 8</fullName>
        <ecNumber evidence="5">3.4.24.40</ecNumber>
    </submittedName>
</protein>
<dbReference type="RefSeq" id="WP_135709906.1">
    <property type="nucleotide sequence ID" value="NZ_CABFKI010000006.1"/>
</dbReference>
<dbReference type="GeneID" id="86155490"/>
<dbReference type="Pfam" id="PF00353">
    <property type="entry name" value="HemolysinCabind"/>
    <property type="match status" value="2"/>
</dbReference>
<accession>A0ABY6TKQ2</accession>
<evidence type="ECO:0000256" key="2">
    <source>
        <dbReference type="ARBA" id="ARBA00022525"/>
    </source>
</evidence>
<comment type="caution">
    <text evidence="5">The sequence shown here is derived from an EMBL/GenBank/DDBJ whole genome shotgun (WGS) entry which is preliminary data.</text>
</comment>
<dbReference type="PROSITE" id="PS00330">
    <property type="entry name" value="HEMOLYSIN_CALCIUM"/>
    <property type="match status" value="2"/>
</dbReference>
<dbReference type="Gene3D" id="2.60.40.10">
    <property type="entry name" value="Immunoglobulins"/>
    <property type="match status" value="7"/>
</dbReference>
<gene>
    <name evidence="5" type="primary">apxIIIA</name>
    <name evidence="5" type="ORF">SAMEA1410922_01094</name>
</gene>
<keyword evidence="3" id="KW-0106">Calcium</keyword>
<dbReference type="PANTHER" id="PTHR38340">
    <property type="entry name" value="S-LAYER PROTEIN"/>
    <property type="match status" value="1"/>
</dbReference>
<feature type="compositionally biased region" description="Basic and acidic residues" evidence="4">
    <location>
        <begin position="281"/>
        <end position="314"/>
    </location>
</feature>
<evidence type="ECO:0000313" key="6">
    <source>
        <dbReference type="Proteomes" id="UP000308167"/>
    </source>
</evidence>
<dbReference type="InterPro" id="IPR050557">
    <property type="entry name" value="RTX_toxin/Mannuronan_C5-epim"/>
</dbReference>
<keyword evidence="6" id="KW-1185">Reference proteome</keyword>
<dbReference type="EMBL" id="CABFKI010000006">
    <property type="protein sequence ID" value="VTU07709.1"/>
    <property type="molecule type" value="Genomic_DNA"/>
</dbReference>
<dbReference type="PANTHER" id="PTHR38340:SF1">
    <property type="entry name" value="S-LAYER PROTEIN"/>
    <property type="match status" value="1"/>
</dbReference>
<dbReference type="InterPro" id="IPR018511">
    <property type="entry name" value="Hemolysin-typ_Ca-bd_CS"/>
</dbReference>
<dbReference type="NCBIfam" id="NF033510">
    <property type="entry name" value="Ca_tandemer"/>
    <property type="match status" value="7"/>
</dbReference>
<dbReference type="SUPFAM" id="SSF55486">
    <property type="entry name" value="Metalloproteases ('zincins'), catalytic domain"/>
    <property type="match status" value="1"/>
</dbReference>
<comment type="subcellular location">
    <subcellularLocation>
        <location evidence="1">Secreted</location>
    </subcellularLocation>
</comment>
<evidence type="ECO:0000313" key="5">
    <source>
        <dbReference type="EMBL" id="VTU07709.1"/>
    </source>
</evidence>
<keyword evidence="2" id="KW-0964">Secreted</keyword>
<evidence type="ECO:0000256" key="1">
    <source>
        <dbReference type="ARBA" id="ARBA00004613"/>
    </source>
</evidence>
<evidence type="ECO:0000256" key="3">
    <source>
        <dbReference type="ARBA" id="ARBA00022837"/>
    </source>
</evidence>
<feature type="region of interest" description="Disordered" evidence="4">
    <location>
        <begin position="125"/>
        <end position="350"/>
    </location>
</feature>
<dbReference type="GO" id="GO:0016787">
    <property type="term" value="F:hydrolase activity"/>
    <property type="evidence" value="ECO:0007669"/>
    <property type="project" value="UniProtKB-KW"/>
</dbReference>
<keyword evidence="5" id="KW-0378">Hydrolase</keyword>
<reference evidence="5 6" key="1">
    <citation type="submission" date="2019-05" db="EMBL/GenBank/DDBJ databases">
        <authorList>
            <consortium name="Pathogen Informatics"/>
        </authorList>
    </citation>
    <scope>NUCLEOTIDE SEQUENCE [LARGE SCALE GENOMIC DNA]</scope>
    <source>
        <strain evidence="5 6">NM319</strain>
    </source>
</reference>
<dbReference type="SUPFAM" id="SSF51120">
    <property type="entry name" value="beta-Roll"/>
    <property type="match status" value="2"/>
</dbReference>
<dbReference type="InterPro" id="IPR011049">
    <property type="entry name" value="Serralysin-like_metalloprot_C"/>
</dbReference>
<dbReference type="InterPro" id="IPR001343">
    <property type="entry name" value="Hemolysn_Ca-bd"/>
</dbReference>
<dbReference type="NCBIfam" id="NF012196">
    <property type="entry name" value="Ig_like_ice"/>
    <property type="match status" value="3"/>
</dbReference>
<dbReference type="PRINTS" id="PR00313">
    <property type="entry name" value="CABNDNGRPT"/>
</dbReference>
<name>A0ABY6TKQ2_9PAST</name>